<dbReference type="InterPro" id="IPR019734">
    <property type="entry name" value="TPR_rpt"/>
</dbReference>
<keyword evidence="4" id="KW-1185">Reference proteome</keyword>
<dbReference type="EMBL" id="BEZZ01001259">
    <property type="protein sequence ID" value="GCC16685.1"/>
    <property type="molecule type" value="Genomic_DNA"/>
</dbReference>
<dbReference type="InterPro" id="IPR042621">
    <property type="entry name" value="TTC23/TTC23L"/>
</dbReference>
<organism evidence="3 4">
    <name type="scientific">Chiloscyllium punctatum</name>
    <name type="common">Brownbanded bambooshark</name>
    <name type="synonym">Hemiscyllium punctatum</name>
    <dbReference type="NCBI Taxonomy" id="137246"/>
    <lineage>
        <taxon>Eukaryota</taxon>
        <taxon>Metazoa</taxon>
        <taxon>Chordata</taxon>
        <taxon>Craniata</taxon>
        <taxon>Vertebrata</taxon>
        <taxon>Chondrichthyes</taxon>
        <taxon>Elasmobranchii</taxon>
        <taxon>Galeomorphii</taxon>
        <taxon>Galeoidea</taxon>
        <taxon>Orectolobiformes</taxon>
        <taxon>Hemiscylliidae</taxon>
        <taxon>Chiloscyllium</taxon>
    </lineage>
</organism>
<dbReference type="InterPro" id="IPR011990">
    <property type="entry name" value="TPR-like_helical_dom_sf"/>
</dbReference>
<dbReference type="SUPFAM" id="SSF48452">
    <property type="entry name" value="TPR-like"/>
    <property type="match status" value="2"/>
</dbReference>
<dbReference type="PANTHER" id="PTHR14485:SF3">
    <property type="entry name" value="TETRATRICOPEPTIDE REPEAT PROTEIN 23"/>
    <property type="match status" value="1"/>
</dbReference>
<evidence type="ECO:0000256" key="1">
    <source>
        <dbReference type="PROSITE-ProRule" id="PRU00339"/>
    </source>
</evidence>
<comment type="caution">
    <text evidence="3">The sequence shown here is derived from an EMBL/GenBank/DDBJ whole genome shotgun (WGS) entry which is preliminary data.</text>
</comment>
<dbReference type="PANTHER" id="PTHR14485">
    <property type="entry name" value="TETRATRICOPEPTIDE REPEAT PROTEIN 23"/>
    <property type="match status" value="1"/>
</dbReference>
<evidence type="ECO:0000313" key="4">
    <source>
        <dbReference type="Proteomes" id="UP000287033"/>
    </source>
</evidence>
<dbReference type="OrthoDB" id="9986634at2759"/>
<proteinExistence type="predicted"/>
<dbReference type="PROSITE" id="PS50005">
    <property type="entry name" value="TPR"/>
    <property type="match status" value="1"/>
</dbReference>
<feature type="compositionally biased region" description="Acidic residues" evidence="2">
    <location>
        <begin position="8"/>
        <end position="17"/>
    </location>
</feature>
<gene>
    <name evidence="3" type="ORF">chiPu_0017314</name>
</gene>
<dbReference type="Pfam" id="PF13374">
    <property type="entry name" value="TPR_10"/>
    <property type="match status" value="1"/>
</dbReference>
<dbReference type="Gene3D" id="1.25.40.10">
    <property type="entry name" value="Tetratricopeptide repeat domain"/>
    <property type="match status" value="2"/>
</dbReference>
<dbReference type="AlphaFoldDB" id="A0A401REY3"/>
<feature type="repeat" description="TPR" evidence="1">
    <location>
        <begin position="217"/>
        <end position="250"/>
    </location>
</feature>
<evidence type="ECO:0008006" key="5">
    <source>
        <dbReference type="Google" id="ProtNLM"/>
    </source>
</evidence>
<evidence type="ECO:0000313" key="3">
    <source>
        <dbReference type="EMBL" id="GCC16685.1"/>
    </source>
</evidence>
<accession>A0A401REY3</accession>
<evidence type="ECO:0000256" key="2">
    <source>
        <dbReference type="SAM" id="MobiDB-lite"/>
    </source>
</evidence>
<name>A0A401REY3_CHIPU</name>
<feature type="region of interest" description="Disordered" evidence="2">
    <location>
        <begin position="1"/>
        <end position="52"/>
    </location>
</feature>
<keyword evidence="1" id="KW-0802">TPR repeat</keyword>
<sequence length="481" mass="53664">MNSTLSDQDPEEDLESEDSSRIFSAGEDSQLCDTGRSSEGAITPNTPNERLRFGRRYRNGSNEAAIMIPPEEKLAQSEQRARIHAASQEDVPAMQELIRCVALARISFGDLDWKVARAHVNLAEGYLQIKGQSPQAKLHCEKAKEIMYSNTRHPVSEEERKDILRCLIAMFLTLGKAMVGLQNLKEAEQNLLKSEKVVDELRQAEEVPLEEIRRINAEITLTLGRLYMKENKAVEAVVCFEKVLQMVKVDKGENSIECVSIYRDLAAAERARGAHDTSTQLLMEAHSIVLTNAASGEEEGQITHALAEAYASTGRAEDHYEAEKFYKQTLQCYQTALGAEHATSLSILDDYCRFLILTKNYATASRLLHESLPAKLSTFGDFSVEVEETYHLFGGIELAEGHQKAAYKMFKKCLGIQTFLYGSQHKKTRATQETVKLLSKSPEVAAEEVKTGVDHLKQRPVFCAVVPKHTMSGGTKANIYS</sequence>
<dbReference type="Proteomes" id="UP000287033">
    <property type="component" value="Unassembled WGS sequence"/>
</dbReference>
<reference evidence="3 4" key="1">
    <citation type="journal article" date="2018" name="Nat. Ecol. Evol.">
        <title>Shark genomes provide insights into elasmobranch evolution and the origin of vertebrates.</title>
        <authorList>
            <person name="Hara Y"/>
            <person name="Yamaguchi K"/>
            <person name="Onimaru K"/>
            <person name="Kadota M"/>
            <person name="Koyanagi M"/>
            <person name="Keeley SD"/>
            <person name="Tatsumi K"/>
            <person name="Tanaka K"/>
            <person name="Motone F"/>
            <person name="Kageyama Y"/>
            <person name="Nozu R"/>
            <person name="Adachi N"/>
            <person name="Nishimura O"/>
            <person name="Nakagawa R"/>
            <person name="Tanegashima C"/>
            <person name="Kiyatake I"/>
            <person name="Matsumoto R"/>
            <person name="Murakumo K"/>
            <person name="Nishida K"/>
            <person name="Terakita A"/>
            <person name="Kuratani S"/>
            <person name="Sato K"/>
            <person name="Hyodo S Kuraku.S."/>
        </authorList>
    </citation>
    <scope>NUCLEOTIDE SEQUENCE [LARGE SCALE GENOMIC DNA]</scope>
</reference>
<dbReference type="OMA" id="VYKDMAA"/>
<protein>
    <recommendedName>
        <fullName evidence="5">MalT-like TPR region domain-containing protein</fullName>
    </recommendedName>
</protein>
<dbReference type="STRING" id="137246.A0A401REY3"/>